<sequence length="207" mass="21527">MAQESILDAAEIVFAENGFHGATTRAIGLCAQANAALIHYYFGSKEALYEAVIARRSGAINDARRARLAQLHAAGDVTLEMVLDALLRPTITMGRNPVGGGASYARLLGHAATGTDARSQRIIGAYYDDIARLFVAELAAAVPGLGRAGAVRGYLNTISIGITLMAPTGRVQALSDGALADDDLEEVIAGAVRFNAAGIRAMAQTGE</sequence>
<comment type="caution">
    <text evidence="4">The sequence shown here is derived from an EMBL/GenBank/DDBJ whole genome shotgun (WGS) entry which is preliminary data.</text>
</comment>
<dbReference type="InterPro" id="IPR036271">
    <property type="entry name" value="Tet_transcr_reg_TetR-rel_C_sf"/>
</dbReference>
<dbReference type="InterPro" id="IPR041586">
    <property type="entry name" value="PsrA_TetR_C"/>
</dbReference>
<feature type="DNA-binding region" description="H-T-H motif" evidence="2">
    <location>
        <begin position="23"/>
        <end position="42"/>
    </location>
</feature>
<dbReference type="EMBL" id="JAPDFL010000001">
    <property type="protein sequence ID" value="MCW1932743.1"/>
    <property type="molecule type" value="Genomic_DNA"/>
</dbReference>
<proteinExistence type="predicted"/>
<dbReference type="SUPFAM" id="SSF48498">
    <property type="entry name" value="Tetracyclin repressor-like, C-terminal domain"/>
    <property type="match status" value="1"/>
</dbReference>
<dbReference type="Gene3D" id="1.10.357.10">
    <property type="entry name" value="Tetracycline Repressor, domain 2"/>
    <property type="match status" value="1"/>
</dbReference>
<dbReference type="InterPro" id="IPR001647">
    <property type="entry name" value="HTH_TetR"/>
</dbReference>
<dbReference type="RefSeq" id="WP_264505720.1">
    <property type="nucleotide sequence ID" value="NZ_JAPDFL010000001.1"/>
</dbReference>
<dbReference type="InterPro" id="IPR009057">
    <property type="entry name" value="Homeodomain-like_sf"/>
</dbReference>
<dbReference type="InterPro" id="IPR023772">
    <property type="entry name" value="DNA-bd_HTH_TetR-type_CS"/>
</dbReference>
<dbReference type="Pfam" id="PF00440">
    <property type="entry name" value="TetR_N"/>
    <property type="match status" value="1"/>
</dbReference>
<keyword evidence="5" id="KW-1185">Reference proteome</keyword>
<dbReference type="PROSITE" id="PS01081">
    <property type="entry name" value="HTH_TETR_1"/>
    <property type="match status" value="1"/>
</dbReference>
<dbReference type="PRINTS" id="PR00455">
    <property type="entry name" value="HTHTETR"/>
</dbReference>
<evidence type="ECO:0000256" key="1">
    <source>
        <dbReference type="ARBA" id="ARBA00023125"/>
    </source>
</evidence>
<dbReference type="SUPFAM" id="SSF46689">
    <property type="entry name" value="Homeodomain-like"/>
    <property type="match status" value="1"/>
</dbReference>
<dbReference type="PANTHER" id="PTHR30055">
    <property type="entry name" value="HTH-TYPE TRANSCRIPTIONAL REGULATOR RUTR"/>
    <property type="match status" value="1"/>
</dbReference>
<reference evidence="4 5" key="1">
    <citation type="submission" date="2022-10" db="EMBL/GenBank/DDBJ databases">
        <title>Pararhodobacter sp. nov., isolated from marine algae.</title>
        <authorList>
            <person name="Choi B.J."/>
            <person name="Kim J.M."/>
            <person name="Lee J.K."/>
            <person name="Choi D.G."/>
            <person name="Jeon C.O."/>
        </authorList>
    </citation>
    <scope>NUCLEOTIDE SEQUENCE [LARGE SCALE GENOMIC DNA]</scope>
    <source>
        <strain evidence="4 5">ZQ420</strain>
    </source>
</reference>
<evidence type="ECO:0000313" key="4">
    <source>
        <dbReference type="EMBL" id="MCW1932743.1"/>
    </source>
</evidence>
<gene>
    <name evidence="4" type="ORF">OKW52_10865</name>
</gene>
<protein>
    <submittedName>
        <fullName evidence="4">TetR family transcriptional regulator</fullName>
    </submittedName>
</protein>
<dbReference type="Proteomes" id="UP001208938">
    <property type="component" value="Unassembled WGS sequence"/>
</dbReference>
<accession>A0ABT3GZ41</accession>
<evidence type="ECO:0000256" key="2">
    <source>
        <dbReference type="PROSITE-ProRule" id="PRU00335"/>
    </source>
</evidence>
<dbReference type="PANTHER" id="PTHR30055:SF235">
    <property type="entry name" value="TRANSCRIPTIONAL REGULATORY PROTEIN"/>
    <property type="match status" value="1"/>
</dbReference>
<dbReference type="PROSITE" id="PS50977">
    <property type="entry name" value="HTH_TETR_2"/>
    <property type="match status" value="1"/>
</dbReference>
<dbReference type="InterPro" id="IPR050109">
    <property type="entry name" value="HTH-type_TetR-like_transc_reg"/>
</dbReference>
<dbReference type="Pfam" id="PF17939">
    <property type="entry name" value="TetR_C_30"/>
    <property type="match status" value="1"/>
</dbReference>
<evidence type="ECO:0000259" key="3">
    <source>
        <dbReference type="PROSITE" id="PS50977"/>
    </source>
</evidence>
<organism evidence="4 5">
    <name type="scientific">Pararhodobacter zhoushanensis</name>
    <dbReference type="NCBI Taxonomy" id="2479545"/>
    <lineage>
        <taxon>Bacteria</taxon>
        <taxon>Pseudomonadati</taxon>
        <taxon>Pseudomonadota</taxon>
        <taxon>Alphaproteobacteria</taxon>
        <taxon>Rhodobacterales</taxon>
        <taxon>Paracoccaceae</taxon>
        <taxon>Pararhodobacter</taxon>
    </lineage>
</organism>
<keyword evidence="1 2" id="KW-0238">DNA-binding</keyword>
<feature type="domain" description="HTH tetR-type" evidence="3">
    <location>
        <begin position="1"/>
        <end position="60"/>
    </location>
</feature>
<name>A0ABT3GZ41_9RHOB</name>
<evidence type="ECO:0000313" key="5">
    <source>
        <dbReference type="Proteomes" id="UP001208938"/>
    </source>
</evidence>